<reference evidence="1 2" key="1">
    <citation type="journal article" date="2019" name="Sci. Rep.">
        <title>Orb-weaving spider Araneus ventricosus genome elucidates the spidroin gene catalogue.</title>
        <authorList>
            <person name="Kono N."/>
            <person name="Nakamura H."/>
            <person name="Ohtoshi R."/>
            <person name="Moran D.A.P."/>
            <person name="Shinohara A."/>
            <person name="Yoshida Y."/>
            <person name="Fujiwara M."/>
            <person name="Mori M."/>
            <person name="Tomita M."/>
            <person name="Arakawa K."/>
        </authorList>
    </citation>
    <scope>NUCLEOTIDE SEQUENCE [LARGE SCALE GENOMIC DNA]</scope>
</reference>
<proteinExistence type="predicted"/>
<organism evidence="1 2">
    <name type="scientific">Araneus ventricosus</name>
    <name type="common">Orbweaver spider</name>
    <name type="synonym">Epeira ventricosa</name>
    <dbReference type="NCBI Taxonomy" id="182803"/>
    <lineage>
        <taxon>Eukaryota</taxon>
        <taxon>Metazoa</taxon>
        <taxon>Ecdysozoa</taxon>
        <taxon>Arthropoda</taxon>
        <taxon>Chelicerata</taxon>
        <taxon>Arachnida</taxon>
        <taxon>Araneae</taxon>
        <taxon>Araneomorphae</taxon>
        <taxon>Entelegynae</taxon>
        <taxon>Araneoidea</taxon>
        <taxon>Araneidae</taxon>
        <taxon>Araneus</taxon>
    </lineage>
</organism>
<dbReference type="EMBL" id="BGPR01022306">
    <property type="protein sequence ID" value="GBN88485.1"/>
    <property type="molecule type" value="Genomic_DNA"/>
</dbReference>
<comment type="caution">
    <text evidence="1">The sequence shown here is derived from an EMBL/GenBank/DDBJ whole genome shotgun (WGS) entry which is preliminary data.</text>
</comment>
<evidence type="ECO:0000313" key="2">
    <source>
        <dbReference type="Proteomes" id="UP000499080"/>
    </source>
</evidence>
<sequence>MDKYCEHEKTYDSSKMEYYFFTWSVPNVSSINNLTASTVKYEMKNGWTYNGTLNVSEDKITFSIVSTSPYLKCFVSMFIGSKTLLLSNSSNPPEYYSSGYRYDLVTLSSADEAFQKLKQHPNNTLVLICRIIYRENYFSTRSVKTPLILQLTVYTT</sequence>
<evidence type="ECO:0000313" key="1">
    <source>
        <dbReference type="EMBL" id="GBN88485.1"/>
    </source>
</evidence>
<name>A0A4Y2SN19_ARAVE</name>
<protein>
    <submittedName>
        <fullName evidence="1">Uncharacterized protein</fullName>
    </submittedName>
</protein>
<dbReference type="AlphaFoldDB" id="A0A4Y2SN19"/>
<dbReference type="Proteomes" id="UP000499080">
    <property type="component" value="Unassembled WGS sequence"/>
</dbReference>
<accession>A0A4Y2SN19</accession>
<keyword evidence="2" id="KW-1185">Reference proteome</keyword>
<gene>
    <name evidence="1" type="ORF">AVEN_140987_1</name>
</gene>